<organism evidence="1 2">
    <name type="scientific">Methylobacterium soli</name>
    <dbReference type="NCBI Taxonomy" id="553447"/>
    <lineage>
        <taxon>Bacteria</taxon>
        <taxon>Pseudomonadati</taxon>
        <taxon>Pseudomonadota</taxon>
        <taxon>Alphaproteobacteria</taxon>
        <taxon>Hyphomicrobiales</taxon>
        <taxon>Methylobacteriaceae</taxon>
        <taxon>Methylobacterium</taxon>
    </lineage>
</organism>
<evidence type="ECO:0000313" key="2">
    <source>
        <dbReference type="Proteomes" id="UP000474159"/>
    </source>
</evidence>
<proteinExistence type="predicted"/>
<protein>
    <submittedName>
        <fullName evidence="1">Uncharacterized protein</fullName>
    </submittedName>
</protein>
<dbReference type="OrthoDB" id="6877177at2"/>
<keyword evidence="2" id="KW-1185">Reference proteome</keyword>
<accession>A0A6L3SS24</accession>
<dbReference type="Proteomes" id="UP000474159">
    <property type="component" value="Unassembled WGS sequence"/>
</dbReference>
<name>A0A6L3SS24_9HYPH</name>
<reference evidence="1 2" key="1">
    <citation type="submission" date="2019-09" db="EMBL/GenBank/DDBJ databases">
        <title>YIM 48816 draft genome.</title>
        <authorList>
            <person name="Jiang L."/>
        </authorList>
    </citation>
    <scope>NUCLEOTIDE SEQUENCE [LARGE SCALE GENOMIC DNA]</scope>
    <source>
        <strain evidence="1 2">YIM 48816</strain>
    </source>
</reference>
<gene>
    <name evidence="1" type="ORF">F6X53_24275</name>
</gene>
<dbReference type="AlphaFoldDB" id="A0A6L3SS24"/>
<dbReference type="EMBL" id="VZZK01000032">
    <property type="protein sequence ID" value="KAB1075948.1"/>
    <property type="molecule type" value="Genomic_DNA"/>
</dbReference>
<evidence type="ECO:0000313" key="1">
    <source>
        <dbReference type="EMBL" id="KAB1075948.1"/>
    </source>
</evidence>
<sequence length="330" mass="35864">MSVAAEPCASGVEYLQWVPGKRHFRCEKLSATMSTGDCSARHTAAIAGDERVSACRFCPIGAVHAGKVDPLQAASASAKVKITGHPDQDTRCTRCGRSDLRLIHAGGDICVSCWNRQREWRIGRNSKGTAPKTFRALRSRRAGIVVDGEPCYREVAETQNDAEVLARCIRELPDGLAFHDEVPGVTAWNEQAQRFEYRDRNDPAKVMLELRHEGLIHYVPAKADSLRPGEVVAVPFMPTSRMSVHAAAAWLDMDEDGDGAAVTPEWRPQAIVCSACGVAQVQARTFAGRVECRCPSCGSSSTGTLPRLSSRVLSTAVAAHRPGDRADHNY</sequence>
<comment type="caution">
    <text evidence="1">The sequence shown here is derived from an EMBL/GenBank/DDBJ whole genome shotgun (WGS) entry which is preliminary data.</text>
</comment>
<dbReference type="RefSeq" id="WP_151003147.1">
    <property type="nucleotide sequence ID" value="NZ_VZZK01000032.1"/>
</dbReference>